<protein>
    <recommendedName>
        <fullName evidence="5">CUB domain-containing protein</fullName>
    </recommendedName>
</protein>
<feature type="compositionally biased region" description="Polar residues" evidence="1">
    <location>
        <begin position="381"/>
        <end position="393"/>
    </location>
</feature>
<keyword evidence="2" id="KW-0472">Membrane</keyword>
<feature type="non-terminal residue" evidence="3">
    <location>
        <position position="1"/>
    </location>
</feature>
<evidence type="ECO:0000313" key="3">
    <source>
        <dbReference type="EMBL" id="KAK7463221.1"/>
    </source>
</evidence>
<sequence length="461" mass="52254">WRGMGPNQQLYELDDSWSDKVYLTSKDHCGLANRPGAEKFFSVKETTLFNVQVETWLRSHSYYDHCYLMFRSTRPHGRLCLKNRQVKFDVCQARLDLYDGIAGTRIPNKTADCVEGLKGAEWCTGTEFLTVGLRNLHRRMRVVHMHVDLLVYDIRSEHRAVYMDSLPYCGSHFELDNSQVIVSNLDPHKEDKGVFPKCFLTFEYTGLDENRTVCVEFESAEEPHCDLRYTLELLEPNEDTPSLVHTCATPASIWCSSSKNIRLELQRSRVSSSGKTTTEPYGMFTVLVSDRGVKYGGREEDTSLNLTQILGIGISGGVVLLVAVAAVVSVIVIRKRRAARLYESPGQQCQLPYYRELSVLSPPIYDNDDSQISANIPKPGPSQSHRASESSDNAYVEIRPPIVGAKNDPPIYDNSESLMTSVKRDSQLYDNSESLAMCDQESRLYDNWEAEAHVYGNIRFK</sequence>
<comment type="caution">
    <text evidence="3">The sequence shown here is derived from an EMBL/GenBank/DDBJ whole genome shotgun (WGS) entry which is preliminary data.</text>
</comment>
<evidence type="ECO:0000256" key="1">
    <source>
        <dbReference type="SAM" id="MobiDB-lite"/>
    </source>
</evidence>
<gene>
    <name evidence="3" type="ORF">BaRGS_00038206</name>
</gene>
<dbReference type="Proteomes" id="UP001519460">
    <property type="component" value="Unassembled WGS sequence"/>
</dbReference>
<keyword evidence="2" id="KW-0812">Transmembrane</keyword>
<proteinExistence type="predicted"/>
<keyword evidence="2" id="KW-1133">Transmembrane helix</keyword>
<name>A0ABD0J6N6_9CAEN</name>
<evidence type="ECO:0000256" key="2">
    <source>
        <dbReference type="SAM" id="Phobius"/>
    </source>
</evidence>
<feature type="transmembrane region" description="Helical" evidence="2">
    <location>
        <begin position="309"/>
        <end position="333"/>
    </location>
</feature>
<keyword evidence="4" id="KW-1185">Reference proteome</keyword>
<dbReference type="EMBL" id="JACVVK020000606">
    <property type="protein sequence ID" value="KAK7463221.1"/>
    <property type="molecule type" value="Genomic_DNA"/>
</dbReference>
<evidence type="ECO:0008006" key="5">
    <source>
        <dbReference type="Google" id="ProtNLM"/>
    </source>
</evidence>
<dbReference type="AlphaFoldDB" id="A0ABD0J6N6"/>
<reference evidence="3 4" key="1">
    <citation type="journal article" date="2023" name="Sci. Data">
        <title>Genome assembly of the Korean intertidal mud-creeper Batillaria attramentaria.</title>
        <authorList>
            <person name="Patra A.K."/>
            <person name="Ho P.T."/>
            <person name="Jun S."/>
            <person name="Lee S.J."/>
            <person name="Kim Y."/>
            <person name="Won Y.J."/>
        </authorList>
    </citation>
    <scope>NUCLEOTIDE SEQUENCE [LARGE SCALE GENOMIC DNA]</scope>
    <source>
        <strain evidence="3">Wonlab-2016</strain>
    </source>
</reference>
<organism evidence="3 4">
    <name type="scientific">Batillaria attramentaria</name>
    <dbReference type="NCBI Taxonomy" id="370345"/>
    <lineage>
        <taxon>Eukaryota</taxon>
        <taxon>Metazoa</taxon>
        <taxon>Spiralia</taxon>
        <taxon>Lophotrochozoa</taxon>
        <taxon>Mollusca</taxon>
        <taxon>Gastropoda</taxon>
        <taxon>Caenogastropoda</taxon>
        <taxon>Sorbeoconcha</taxon>
        <taxon>Cerithioidea</taxon>
        <taxon>Batillariidae</taxon>
        <taxon>Batillaria</taxon>
    </lineage>
</organism>
<accession>A0ABD0J6N6</accession>
<feature type="region of interest" description="Disordered" evidence="1">
    <location>
        <begin position="368"/>
        <end position="393"/>
    </location>
</feature>
<evidence type="ECO:0000313" key="4">
    <source>
        <dbReference type="Proteomes" id="UP001519460"/>
    </source>
</evidence>